<dbReference type="EMBL" id="JAEUBF010001116">
    <property type="protein sequence ID" value="KAH3672684.1"/>
    <property type="molecule type" value="Genomic_DNA"/>
</dbReference>
<evidence type="ECO:0000313" key="3">
    <source>
        <dbReference type="EMBL" id="KAH3672684.1"/>
    </source>
</evidence>
<proteinExistence type="predicted"/>
<accession>A0A9P8PJR3</accession>
<reference evidence="3" key="1">
    <citation type="journal article" date="2021" name="Open Biol.">
        <title>Shared evolutionary footprints suggest mitochondrial oxidative damage underlies multiple complex I losses in fungi.</title>
        <authorList>
            <person name="Schikora-Tamarit M.A."/>
            <person name="Marcet-Houben M."/>
            <person name="Nosek J."/>
            <person name="Gabaldon T."/>
        </authorList>
    </citation>
    <scope>NUCLEOTIDE SEQUENCE</scope>
    <source>
        <strain evidence="3">CBS6341</strain>
    </source>
</reference>
<evidence type="ECO:0000256" key="2">
    <source>
        <dbReference type="SAM" id="MobiDB-lite"/>
    </source>
</evidence>
<evidence type="ECO:0000256" key="1">
    <source>
        <dbReference type="SAM" id="Coils"/>
    </source>
</evidence>
<reference evidence="3" key="2">
    <citation type="submission" date="2021-01" db="EMBL/GenBank/DDBJ databases">
        <authorList>
            <person name="Schikora-Tamarit M.A."/>
        </authorList>
    </citation>
    <scope>NUCLEOTIDE SEQUENCE</scope>
    <source>
        <strain evidence="3">CBS6341</strain>
    </source>
</reference>
<sequence length="523" mass="59986">MSTKYIIGGAALAGAYYIYQQNQSNAESTKLTLEREHLGERTGRKIDESVIAANDRIRDLHTKADQDLQSEKSKWTTWASNKAHEAGDSLDSASKEAQKKADALYKELHKDDPSRVTQWRDNVKGSVEDGYKSVKGSVNDASSKVTSELKNLGDDVSKRAADAKDSVKSTWYSGKDKERELAREATKSLEGWSETASQNARDYYDSLNGSVKSLQNSAQDDYQKAYDDAKKVYDDASKKFNETKSSWFKSTDDATKKLHSEAQTQLDEAKKQLDYATSRLDDWKQHIKQTLSNSVQNVNGNGNGGSGFYNWLRGGQNEPLKRDFTDKIRDEYNEVKLNTQLTEEELARRANRALRGWGESAEQFSKEEIEQAKIDSQRDYKYPIERKYEEGKLSLNREVDGWSKWFNKRYEETAEGAQAYFGDAQQSFHDAKRQLDENTNRWNSWGNKKSKEVEEEYKRQYEEAKERFEHAQNNLKKWSDEQSDKLLSNADQGISKTKKGLDKLHDESQKGLDDVQSWIKDKK</sequence>
<feature type="region of interest" description="Disordered" evidence="2">
    <location>
        <begin position="64"/>
        <end position="98"/>
    </location>
</feature>
<feature type="compositionally biased region" description="Polar residues" evidence="2">
    <location>
        <begin position="485"/>
        <end position="495"/>
    </location>
</feature>
<keyword evidence="1" id="KW-0175">Coiled coil</keyword>
<dbReference type="OrthoDB" id="3976380at2759"/>
<feature type="coiled-coil region" evidence="1">
    <location>
        <begin position="259"/>
        <end position="286"/>
    </location>
</feature>
<feature type="compositionally biased region" description="Basic and acidic residues" evidence="2">
    <location>
        <begin position="449"/>
        <end position="470"/>
    </location>
</feature>
<dbReference type="Proteomes" id="UP000769528">
    <property type="component" value="Unassembled WGS sequence"/>
</dbReference>
<dbReference type="AlphaFoldDB" id="A0A9P8PJR3"/>
<feature type="compositionally biased region" description="Basic and acidic residues" evidence="2">
    <location>
        <begin position="64"/>
        <end position="74"/>
    </location>
</feature>
<feature type="compositionally biased region" description="Basic and acidic residues" evidence="2">
    <location>
        <begin position="156"/>
        <end position="167"/>
    </location>
</feature>
<evidence type="ECO:0000313" key="4">
    <source>
        <dbReference type="Proteomes" id="UP000769528"/>
    </source>
</evidence>
<name>A0A9P8PJR3_9ASCO</name>
<feature type="compositionally biased region" description="Basic and acidic residues" evidence="2">
    <location>
        <begin position="499"/>
        <end position="513"/>
    </location>
</feature>
<protein>
    <submittedName>
        <fullName evidence="3">Uncharacterized protein</fullName>
    </submittedName>
</protein>
<feature type="region of interest" description="Disordered" evidence="2">
    <location>
        <begin position="156"/>
        <end position="179"/>
    </location>
</feature>
<organism evidence="3 4">
    <name type="scientific">Wickerhamomyces mucosus</name>
    <dbReference type="NCBI Taxonomy" id="1378264"/>
    <lineage>
        <taxon>Eukaryota</taxon>
        <taxon>Fungi</taxon>
        <taxon>Dikarya</taxon>
        <taxon>Ascomycota</taxon>
        <taxon>Saccharomycotina</taxon>
        <taxon>Saccharomycetes</taxon>
        <taxon>Phaffomycetales</taxon>
        <taxon>Wickerhamomycetaceae</taxon>
        <taxon>Wickerhamomyces</taxon>
    </lineage>
</organism>
<feature type="compositionally biased region" description="Basic and acidic residues" evidence="2">
    <location>
        <begin position="82"/>
        <end position="98"/>
    </location>
</feature>
<comment type="caution">
    <text evidence="3">The sequence shown here is derived from an EMBL/GenBank/DDBJ whole genome shotgun (WGS) entry which is preliminary data.</text>
</comment>
<feature type="region of interest" description="Disordered" evidence="2">
    <location>
        <begin position="431"/>
        <end position="523"/>
    </location>
</feature>
<keyword evidence="4" id="KW-1185">Reference proteome</keyword>
<gene>
    <name evidence="3" type="ORF">WICMUC_004202</name>
</gene>
<dbReference type="Gene3D" id="1.20.5.1230">
    <property type="entry name" value="Apolipoprotein A-I"/>
    <property type="match status" value="1"/>
</dbReference>